<keyword evidence="1" id="KW-0175">Coiled coil</keyword>
<dbReference type="STRING" id="1043004.A0A074WXN7"/>
<dbReference type="RefSeq" id="XP_013428524.1">
    <property type="nucleotide sequence ID" value="XM_013573070.1"/>
</dbReference>
<dbReference type="CDD" id="cd14688">
    <property type="entry name" value="bZIP_YAP"/>
    <property type="match status" value="1"/>
</dbReference>
<gene>
    <name evidence="3" type="ORF">M436DRAFT_44093</name>
</gene>
<feature type="coiled-coil region" evidence="1">
    <location>
        <begin position="62"/>
        <end position="89"/>
    </location>
</feature>
<feature type="compositionally biased region" description="Basic and acidic residues" evidence="2">
    <location>
        <begin position="10"/>
        <end position="51"/>
    </location>
</feature>
<dbReference type="EMBL" id="KL584707">
    <property type="protein sequence ID" value="KEQ74522.1"/>
    <property type="molecule type" value="Genomic_DNA"/>
</dbReference>
<dbReference type="GeneID" id="25410074"/>
<dbReference type="GO" id="GO:0003700">
    <property type="term" value="F:DNA-binding transcription factor activity"/>
    <property type="evidence" value="ECO:0007669"/>
    <property type="project" value="InterPro"/>
</dbReference>
<reference evidence="3 4" key="1">
    <citation type="journal article" date="2014" name="BMC Genomics">
        <title>Genome sequencing of four Aureobasidium pullulans varieties: biotechnological potential, stress tolerance, and description of new species.</title>
        <authorList>
            <person name="Gostin Ar C."/>
            <person name="Ohm R.A."/>
            <person name="Kogej T."/>
            <person name="Sonjak S."/>
            <person name="Turk M."/>
            <person name="Zajc J."/>
            <person name="Zalar P."/>
            <person name="Grube M."/>
            <person name="Sun H."/>
            <person name="Han J."/>
            <person name="Sharma A."/>
            <person name="Chiniquy J."/>
            <person name="Ngan C.Y."/>
            <person name="Lipzen A."/>
            <person name="Barry K."/>
            <person name="Grigoriev I.V."/>
            <person name="Gunde-Cimerman N."/>
        </authorList>
    </citation>
    <scope>NUCLEOTIDE SEQUENCE [LARGE SCALE GENOMIC DNA]</scope>
    <source>
        <strain evidence="3 4">CBS 147.97</strain>
    </source>
</reference>
<accession>A0A074WXN7</accession>
<evidence type="ECO:0000256" key="2">
    <source>
        <dbReference type="SAM" id="MobiDB-lite"/>
    </source>
</evidence>
<evidence type="ECO:0000313" key="4">
    <source>
        <dbReference type="Proteomes" id="UP000027730"/>
    </source>
</evidence>
<dbReference type="AlphaFoldDB" id="A0A074WXN7"/>
<dbReference type="HOGENOM" id="CLU_013452_0_0_1"/>
<feature type="region of interest" description="Disordered" evidence="2">
    <location>
        <begin position="1"/>
        <end position="52"/>
    </location>
</feature>
<evidence type="ECO:0000256" key="1">
    <source>
        <dbReference type="SAM" id="Coils"/>
    </source>
</evidence>
<dbReference type="PANTHER" id="PTHR40618:SF1">
    <property type="entry name" value="B-ZIP TRANSCRIPTION FACTOR (EUROFUNG)"/>
    <property type="match status" value="1"/>
</dbReference>
<dbReference type="OrthoDB" id="3555317at2759"/>
<evidence type="ECO:0008006" key="5">
    <source>
        <dbReference type="Google" id="ProtNLM"/>
    </source>
</evidence>
<dbReference type="Gene3D" id="1.20.5.170">
    <property type="match status" value="1"/>
</dbReference>
<dbReference type="Proteomes" id="UP000027730">
    <property type="component" value="Unassembled WGS sequence"/>
</dbReference>
<name>A0A074WXN7_9PEZI</name>
<sequence length="519" mass="56987">MPASRIDSPPLEKKNKLKRSRNESDLNNDESKKRGRPRLDTQDESNADKRRSQIRLAQRAYRQRKEDTITELRNQVAELQSTIQSMNQTFINFSEKCSATNAPPPMLAELQNLVQKYSAGQSRIDSLSLSGSPETGPFGIESTAGSSFCDKDGTDASSISPRTAVKQTTFSPLTTPVGITDRSEHTSNNQVSVSMLQSLGIPASYSSFERTFARRLHRASCEYAYRLACDPPRAPMLFNSVFRLTLKAAGSIDRVKYSLQSTLSRSTKEPLSNWGVTYIHVGGAGTHYPRPPEEGGLSYQSPNSWAVTTVGPHKIGGSTIEEALTAEMLLRGVMGMDGSFYDAYDVEGYLAERGINLDPAATYAQIELPDDGSFSPGSSGASSPTDVAAYVQNLISSAPVTRPNHSLCYPGLPNPGYMRPLSDMVPHRRSHPESQPQFVPQIDERRSTAPLVGQPYGTMPMTDSMYAYVLQPVKKARLTIDVGRFIEEMTLAGTCLMRAPGYRRKDIDVALRKAVVSAH</sequence>
<dbReference type="PANTHER" id="PTHR40618">
    <property type="entry name" value="B-ZIP TRANSCRIPTION FACTOR (EUROFUNG)-RELATED"/>
    <property type="match status" value="1"/>
</dbReference>
<organism evidence="3 4">
    <name type="scientific">Aureobasidium namibiae CBS 147.97</name>
    <dbReference type="NCBI Taxonomy" id="1043004"/>
    <lineage>
        <taxon>Eukaryota</taxon>
        <taxon>Fungi</taxon>
        <taxon>Dikarya</taxon>
        <taxon>Ascomycota</taxon>
        <taxon>Pezizomycotina</taxon>
        <taxon>Dothideomycetes</taxon>
        <taxon>Dothideomycetidae</taxon>
        <taxon>Dothideales</taxon>
        <taxon>Saccotheciaceae</taxon>
        <taxon>Aureobasidium</taxon>
    </lineage>
</organism>
<proteinExistence type="predicted"/>
<protein>
    <recommendedName>
        <fullName evidence="5">BZIP domain-containing protein</fullName>
    </recommendedName>
</protein>
<dbReference type="SUPFAM" id="SSF57959">
    <property type="entry name" value="Leucine zipper domain"/>
    <property type="match status" value="1"/>
</dbReference>
<dbReference type="InterPro" id="IPR046347">
    <property type="entry name" value="bZIP_sf"/>
</dbReference>
<keyword evidence="4" id="KW-1185">Reference proteome</keyword>
<evidence type="ECO:0000313" key="3">
    <source>
        <dbReference type="EMBL" id="KEQ74522.1"/>
    </source>
</evidence>